<keyword evidence="2" id="KW-1185">Reference proteome</keyword>
<evidence type="ECO:0000313" key="1">
    <source>
        <dbReference type="EMBL" id="THV10588.1"/>
    </source>
</evidence>
<accession>A0ABY2QNG9</accession>
<dbReference type="Proteomes" id="UP000309667">
    <property type="component" value="Unassembled WGS sequence"/>
</dbReference>
<comment type="caution">
    <text evidence="1">The sequence shown here is derived from an EMBL/GenBank/DDBJ whole genome shotgun (WGS) entry which is preliminary data.</text>
</comment>
<evidence type="ECO:0000313" key="2">
    <source>
        <dbReference type="Proteomes" id="UP000309667"/>
    </source>
</evidence>
<gene>
    <name evidence="1" type="ORF">E9677_22830</name>
</gene>
<dbReference type="RefSeq" id="WP_136560364.1">
    <property type="nucleotide sequence ID" value="NZ_STGT01000007.1"/>
</dbReference>
<proteinExistence type="predicted"/>
<name>A0ABY2QNG9_9HYPH</name>
<dbReference type="EMBL" id="STGT01000007">
    <property type="protein sequence ID" value="THV10588.1"/>
    <property type="molecule type" value="Genomic_DNA"/>
</dbReference>
<reference evidence="1 2" key="1">
    <citation type="submission" date="2019-04" db="EMBL/GenBank/DDBJ databases">
        <title>Genome sequence of strain 7209-2.</title>
        <authorList>
            <person name="Gao J."/>
            <person name="Sun J."/>
        </authorList>
    </citation>
    <scope>NUCLEOTIDE SEQUENCE [LARGE SCALE GENOMIC DNA]</scope>
    <source>
        <strain evidence="1 2">7209-2</strain>
    </source>
</reference>
<sequence>MVKIPRTLARSMPTSIWMPGTIAHPSVNLARIKTGLLQQPLRFPHQLVWSRGFHRLLDALHALRLGVAMLAIVAAEEKRCLFPAPAHQARKLIPAGGVVVASEDLARRRQVTSPSGIISQTSMAPVPRLKIALVAASI</sequence>
<protein>
    <submittedName>
        <fullName evidence="1">Uncharacterized protein</fullName>
    </submittedName>
</protein>
<organism evidence="1 2">
    <name type="scientific">Rhizobium rhizophilum</name>
    <dbReference type="NCBI Taxonomy" id="1850373"/>
    <lineage>
        <taxon>Bacteria</taxon>
        <taxon>Pseudomonadati</taxon>
        <taxon>Pseudomonadota</taxon>
        <taxon>Alphaproteobacteria</taxon>
        <taxon>Hyphomicrobiales</taxon>
        <taxon>Rhizobiaceae</taxon>
        <taxon>Rhizobium/Agrobacterium group</taxon>
        <taxon>Rhizobium</taxon>
    </lineage>
</organism>